<reference evidence="1 2" key="1">
    <citation type="submission" date="2018-01" db="EMBL/GenBank/DDBJ databases">
        <title>Comparative genomics of Mycobacterium mucogenicum and Mycobacterium neoaurum clade members emphasizing tRNA and non-coding RNA.</title>
        <authorList>
            <person name="Behra P.R.K."/>
            <person name="Pettersson B.M.F."/>
            <person name="Das S."/>
            <person name="Dasgupta S."/>
            <person name="Kirsebom L.A."/>
        </authorList>
    </citation>
    <scope>NUCLEOTIDE SEQUENCE [LARGE SCALE GENOMIC DNA]</scope>
    <source>
        <strain evidence="1 2">DSM 45104</strain>
    </source>
</reference>
<dbReference type="GO" id="GO:0016747">
    <property type="term" value="F:acyltransferase activity, transferring groups other than amino-acyl groups"/>
    <property type="evidence" value="ECO:0007669"/>
    <property type="project" value="InterPro"/>
</dbReference>
<sequence length="365" mass="40317">MSDATGASTPRKITPKFTSLEAGRAFAALMVVLFHCNETGRDAKYFGYEALPFFRGGYSGVEYFFVLSGFVMVVAHRKDLVSHSGTARFLWKRFQRLYPTLWVVVGVLIIAMVAVPALQWAGRLSTGDIVAAVTVIPYPRERVLSVEWTLRYEIVFYLLFAICIRWRRTGVVIWLAWCGIGLASIWLVPRGILGFFVAPYPLIFAAGMIVGFVFQRMSSRIAAISVMVGGIAYLMWLTRLFVPTAVPDKLPVDALSFGAGAVLILAGLASLEHLGKVTAPRFLSFLGAASYSIYLIHYPAMSILMKVAMKLRTRGLPDYVAIALILAASVGAGILFHLIVEKRLLKITKQFGDKYFQRAPGGDKQ</sequence>
<dbReference type="EMBL" id="POTM01000061">
    <property type="protein sequence ID" value="TLH60338.1"/>
    <property type="molecule type" value="Genomic_DNA"/>
</dbReference>
<dbReference type="PANTHER" id="PTHR23028:SF131">
    <property type="entry name" value="BLR2367 PROTEIN"/>
    <property type="match status" value="1"/>
</dbReference>
<comment type="caution">
    <text evidence="1">The sequence shown here is derived from an EMBL/GenBank/DDBJ whole genome shotgun (WGS) entry which is preliminary data.</text>
</comment>
<dbReference type="Pfam" id="PF01757">
    <property type="entry name" value="Acyl_transf_3"/>
    <property type="match status" value="1"/>
</dbReference>
<dbReference type="RefSeq" id="WP_138251083.1">
    <property type="nucleotide sequence ID" value="NZ_AP022616.1"/>
</dbReference>
<accession>A0A7I7ZV23</accession>
<evidence type="ECO:0000313" key="2">
    <source>
        <dbReference type="Proteomes" id="UP000309984"/>
    </source>
</evidence>
<gene>
    <name evidence="1" type="ORF">C1S79_26100</name>
</gene>
<evidence type="ECO:0000313" key="1">
    <source>
        <dbReference type="EMBL" id="TLH60338.1"/>
    </source>
</evidence>
<dbReference type="InterPro" id="IPR002656">
    <property type="entry name" value="Acyl_transf_3_dom"/>
</dbReference>
<dbReference type="PANTHER" id="PTHR23028">
    <property type="entry name" value="ACETYLTRANSFERASE"/>
    <property type="match status" value="1"/>
</dbReference>
<dbReference type="GO" id="GO:0000271">
    <property type="term" value="P:polysaccharide biosynthetic process"/>
    <property type="evidence" value="ECO:0007669"/>
    <property type="project" value="TreeGrafter"/>
</dbReference>
<dbReference type="InterPro" id="IPR050879">
    <property type="entry name" value="Acyltransferase_3"/>
</dbReference>
<dbReference type="GO" id="GO:0016020">
    <property type="term" value="C:membrane"/>
    <property type="evidence" value="ECO:0007669"/>
    <property type="project" value="TreeGrafter"/>
</dbReference>
<dbReference type="Proteomes" id="UP000309984">
    <property type="component" value="Unassembled WGS sequence"/>
</dbReference>
<proteinExistence type="predicted"/>
<organism evidence="1 2">
    <name type="scientific">Mycolicibacterium phocaicum</name>
    <dbReference type="NCBI Taxonomy" id="319706"/>
    <lineage>
        <taxon>Bacteria</taxon>
        <taxon>Bacillati</taxon>
        <taxon>Actinomycetota</taxon>
        <taxon>Actinomycetes</taxon>
        <taxon>Mycobacteriales</taxon>
        <taxon>Mycobacteriaceae</taxon>
        <taxon>Mycolicibacterium</taxon>
    </lineage>
</organism>
<keyword evidence="2" id="KW-1185">Reference proteome</keyword>
<protein>
    <submittedName>
        <fullName evidence="1">Uncharacterized protein</fullName>
    </submittedName>
</protein>
<dbReference type="AlphaFoldDB" id="A0A7I7ZV23"/>
<name>A0A7I7ZV23_9MYCO</name>